<comment type="catalytic activity">
    <reaction evidence="8">
        <text>DNA(n) + a 2'-deoxyribonucleoside 5'-triphosphate = DNA(n+1) + diphosphate</text>
        <dbReference type="Rhea" id="RHEA:22508"/>
        <dbReference type="Rhea" id="RHEA-COMP:17339"/>
        <dbReference type="Rhea" id="RHEA-COMP:17340"/>
        <dbReference type="ChEBI" id="CHEBI:33019"/>
        <dbReference type="ChEBI" id="CHEBI:61560"/>
        <dbReference type="ChEBI" id="CHEBI:173112"/>
        <dbReference type="EC" id="2.7.7.7"/>
    </reaction>
</comment>
<comment type="similarity">
    <text evidence="1">Belongs to the DNA polymerase type-B family.</text>
</comment>
<reference evidence="10 11" key="1">
    <citation type="submission" date="2020-08" db="EMBL/GenBank/DDBJ databases">
        <title>Plant Genome Project.</title>
        <authorList>
            <person name="Zhang R.-G."/>
        </authorList>
    </citation>
    <scope>NUCLEOTIDE SEQUENCE [LARGE SCALE GENOMIC DNA]</scope>
    <source>
        <tissue evidence="10">Rhizome</tissue>
    </source>
</reference>
<comment type="caution">
    <text evidence="10">The sequence shown here is derived from an EMBL/GenBank/DDBJ whole genome shotgun (WGS) entry which is preliminary data.</text>
</comment>
<dbReference type="GO" id="GO:0003677">
    <property type="term" value="F:DNA binding"/>
    <property type="evidence" value="ECO:0007669"/>
    <property type="project" value="UniProtKB-KW"/>
</dbReference>
<evidence type="ECO:0000313" key="10">
    <source>
        <dbReference type="EMBL" id="KAG6490443.1"/>
    </source>
</evidence>
<evidence type="ECO:0000259" key="9">
    <source>
        <dbReference type="Pfam" id="PF03175"/>
    </source>
</evidence>
<proteinExistence type="inferred from homology"/>
<keyword evidence="3" id="KW-0808">Transferase</keyword>
<dbReference type="GO" id="GO:0003887">
    <property type="term" value="F:DNA-directed DNA polymerase activity"/>
    <property type="evidence" value="ECO:0007669"/>
    <property type="project" value="UniProtKB-KW"/>
</dbReference>
<accession>A0A8J5KUV4</accession>
<protein>
    <recommendedName>
        <fullName evidence="2">DNA-directed DNA polymerase</fullName>
        <ecNumber evidence="2">2.7.7.7</ecNumber>
    </recommendedName>
</protein>
<feature type="domain" description="DNA-directed DNA polymerase family B mitochondria/virus" evidence="9">
    <location>
        <begin position="11"/>
        <end position="188"/>
    </location>
</feature>
<dbReference type="AlphaFoldDB" id="A0A8J5KUV4"/>
<evidence type="ECO:0000256" key="8">
    <source>
        <dbReference type="ARBA" id="ARBA00049244"/>
    </source>
</evidence>
<evidence type="ECO:0000256" key="3">
    <source>
        <dbReference type="ARBA" id="ARBA00022679"/>
    </source>
</evidence>
<dbReference type="InterPro" id="IPR004868">
    <property type="entry name" value="DNA-dir_DNA_pol_B_mt/vir"/>
</dbReference>
<dbReference type="InterPro" id="IPR023211">
    <property type="entry name" value="DNA_pol_palm_dom_sf"/>
</dbReference>
<dbReference type="SUPFAM" id="SSF56672">
    <property type="entry name" value="DNA/RNA polymerases"/>
    <property type="match status" value="1"/>
</dbReference>
<keyword evidence="4" id="KW-0548">Nucleotidyltransferase</keyword>
<dbReference type="GO" id="GO:0006260">
    <property type="term" value="P:DNA replication"/>
    <property type="evidence" value="ECO:0007669"/>
    <property type="project" value="UniProtKB-KW"/>
</dbReference>
<dbReference type="Gene3D" id="3.90.1600.10">
    <property type="entry name" value="Palm domain of DNA polymerase"/>
    <property type="match status" value="1"/>
</dbReference>
<evidence type="ECO:0000256" key="2">
    <source>
        <dbReference type="ARBA" id="ARBA00012417"/>
    </source>
</evidence>
<keyword evidence="6" id="KW-0239">DNA-directed DNA polymerase</keyword>
<evidence type="ECO:0000256" key="4">
    <source>
        <dbReference type="ARBA" id="ARBA00022695"/>
    </source>
</evidence>
<sequence>MTISLSPTFFWALREELLNYIKQDVLVLGGIMQKTQTLCWEAYVVDIENVFTISSLALTIFRLFRREPLNRNSDSFIRKGYFGGHSDVYIPEGEDLYYYDVNGLFASIMKSKAMPAGAPVWKTNLEKEPLDNLFGFFNALIWCPDTIERPFLPYRTKNSTLLFPTGAFQGLSFSEELKYAVTLGYKITAGVHL</sequence>
<evidence type="ECO:0000256" key="7">
    <source>
        <dbReference type="ARBA" id="ARBA00023125"/>
    </source>
</evidence>
<evidence type="ECO:0000256" key="1">
    <source>
        <dbReference type="ARBA" id="ARBA00005755"/>
    </source>
</evidence>
<dbReference type="PANTHER" id="PTHR33568">
    <property type="entry name" value="DNA POLYMERASE"/>
    <property type="match status" value="1"/>
</dbReference>
<dbReference type="Proteomes" id="UP000734854">
    <property type="component" value="Unassembled WGS sequence"/>
</dbReference>
<dbReference type="EMBL" id="JACMSC010000014">
    <property type="protein sequence ID" value="KAG6490443.1"/>
    <property type="molecule type" value="Genomic_DNA"/>
</dbReference>
<keyword evidence="7" id="KW-0238">DNA-binding</keyword>
<evidence type="ECO:0000313" key="11">
    <source>
        <dbReference type="Proteomes" id="UP000734854"/>
    </source>
</evidence>
<evidence type="ECO:0000256" key="5">
    <source>
        <dbReference type="ARBA" id="ARBA00022705"/>
    </source>
</evidence>
<dbReference type="InterPro" id="IPR043502">
    <property type="entry name" value="DNA/RNA_pol_sf"/>
</dbReference>
<gene>
    <name evidence="10" type="ORF">ZIOFF_051740</name>
</gene>
<keyword evidence="5" id="KW-0235">DNA replication</keyword>
<keyword evidence="11" id="KW-1185">Reference proteome</keyword>
<dbReference type="EC" id="2.7.7.7" evidence="2"/>
<dbReference type="GO" id="GO:0000166">
    <property type="term" value="F:nucleotide binding"/>
    <property type="evidence" value="ECO:0007669"/>
    <property type="project" value="InterPro"/>
</dbReference>
<organism evidence="10 11">
    <name type="scientific">Zingiber officinale</name>
    <name type="common">Ginger</name>
    <name type="synonym">Amomum zingiber</name>
    <dbReference type="NCBI Taxonomy" id="94328"/>
    <lineage>
        <taxon>Eukaryota</taxon>
        <taxon>Viridiplantae</taxon>
        <taxon>Streptophyta</taxon>
        <taxon>Embryophyta</taxon>
        <taxon>Tracheophyta</taxon>
        <taxon>Spermatophyta</taxon>
        <taxon>Magnoliopsida</taxon>
        <taxon>Liliopsida</taxon>
        <taxon>Zingiberales</taxon>
        <taxon>Zingiberaceae</taxon>
        <taxon>Zingiber</taxon>
    </lineage>
</organism>
<dbReference type="Pfam" id="PF03175">
    <property type="entry name" value="DNA_pol_B_2"/>
    <property type="match status" value="1"/>
</dbReference>
<name>A0A8J5KUV4_ZINOF</name>
<dbReference type="PANTHER" id="PTHR33568:SF3">
    <property type="entry name" value="DNA-DIRECTED DNA POLYMERASE"/>
    <property type="match status" value="1"/>
</dbReference>
<evidence type="ECO:0000256" key="6">
    <source>
        <dbReference type="ARBA" id="ARBA00022932"/>
    </source>
</evidence>